<dbReference type="GO" id="GO:0006565">
    <property type="term" value="P:L-serine catabolic process"/>
    <property type="evidence" value="ECO:0007669"/>
    <property type="project" value="TreeGrafter"/>
</dbReference>
<dbReference type="Gene3D" id="3.40.50.1100">
    <property type="match status" value="2"/>
</dbReference>
<keyword evidence="8" id="KW-0663">Pyridoxal phosphate</keyword>
<dbReference type="EMBL" id="JAVRRD010000001">
    <property type="protein sequence ID" value="KAK5064785.1"/>
    <property type="molecule type" value="Genomic_DNA"/>
</dbReference>
<evidence type="ECO:0000256" key="10">
    <source>
        <dbReference type="ARBA" id="ARBA00049406"/>
    </source>
</evidence>
<evidence type="ECO:0000313" key="13">
    <source>
        <dbReference type="Proteomes" id="UP001358417"/>
    </source>
</evidence>
<dbReference type="GO" id="GO:0030170">
    <property type="term" value="F:pyridoxal phosphate binding"/>
    <property type="evidence" value="ECO:0007669"/>
    <property type="project" value="InterPro"/>
</dbReference>
<comment type="pathway">
    <text evidence="3">Carbohydrate biosynthesis; gluconeogenesis.</text>
</comment>
<gene>
    <name evidence="12" type="ORF">LTR84_000619</name>
</gene>
<dbReference type="InterPro" id="IPR050147">
    <property type="entry name" value="Ser/Thr_Dehydratase"/>
</dbReference>
<evidence type="ECO:0000256" key="6">
    <source>
        <dbReference type="ARBA" id="ARBA00022432"/>
    </source>
</evidence>
<dbReference type="PANTHER" id="PTHR48078">
    <property type="entry name" value="THREONINE DEHYDRATASE, MITOCHONDRIAL-RELATED"/>
    <property type="match status" value="1"/>
</dbReference>
<dbReference type="GO" id="GO:0009097">
    <property type="term" value="P:isoleucine biosynthetic process"/>
    <property type="evidence" value="ECO:0007669"/>
    <property type="project" value="TreeGrafter"/>
</dbReference>
<dbReference type="GO" id="GO:0005737">
    <property type="term" value="C:cytoplasm"/>
    <property type="evidence" value="ECO:0007669"/>
    <property type="project" value="UniProtKB-SubCell"/>
</dbReference>
<comment type="catalytic activity">
    <reaction evidence="10">
        <text>L-serine = pyruvate + NH4(+)</text>
        <dbReference type="Rhea" id="RHEA:19169"/>
        <dbReference type="ChEBI" id="CHEBI:15361"/>
        <dbReference type="ChEBI" id="CHEBI:28938"/>
        <dbReference type="ChEBI" id="CHEBI:33384"/>
        <dbReference type="EC" id="4.3.1.17"/>
    </reaction>
</comment>
<sequence>MSEGSPPQRKPWTSTPLLESRKLSGKAGCRVFLKLENTQPSSSFKSRGIGNYMLSNLQQHQNAASSSQNIHFYSSSGGNAGLACVTTAVFLKCKASVVVPTSTDQDMITKLREAGGTDIIIHGDSWFYADKYLRETVMEAAKARGETAIYVPPFDHPLIWEGASTMIDEMVDQMDERPDAIVCSVGGGGMFSGIMLGLDRHGWNKGQPVQVLAVETNGADSLAQAVAKKEWVTLPAITSVAKTLGALRVAENAFKEALRDHVSTVVVEDSEACSACWHFANDQRYLVEPSCGASLSLIYNGALKKYVKNFGPNSKVVVIVCGGSGISLEKLDAYRNDYGF</sequence>
<dbReference type="Pfam" id="PF00291">
    <property type="entry name" value="PALP"/>
    <property type="match status" value="1"/>
</dbReference>
<comment type="similarity">
    <text evidence="4">Belongs to the serine/threonine dehydratase family.</text>
</comment>
<dbReference type="CDD" id="cd06448">
    <property type="entry name" value="L-Ser-dehyd"/>
    <property type="match status" value="1"/>
</dbReference>
<protein>
    <recommendedName>
        <fullName evidence="5">L-serine ammonia-lyase</fullName>
        <ecNumber evidence="5">4.3.1.17</ecNumber>
    </recommendedName>
</protein>
<dbReference type="RefSeq" id="XP_064712109.1">
    <property type="nucleotide sequence ID" value="XM_064844249.1"/>
</dbReference>
<dbReference type="GO" id="GO:0004794">
    <property type="term" value="F:threonine deaminase activity"/>
    <property type="evidence" value="ECO:0007669"/>
    <property type="project" value="TreeGrafter"/>
</dbReference>
<dbReference type="EC" id="4.3.1.17" evidence="5"/>
<organism evidence="12 13">
    <name type="scientific">Exophiala bonariae</name>
    <dbReference type="NCBI Taxonomy" id="1690606"/>
    <lineage>
        <taxon>Eukaryota</taxon>
        <taxon>Fungi</taxon>
        <taxon>Dikarya</taxon>
        <taxon>Ascomycota</taxon>
        <taxon>Pezizomycotina</taxon>
        <taxon>Eurotiomycetes</taxon>
        <taxon>Chaetothyriomycetidae</taxon>
        <taxon>Chaetothyriales</taxon>
        <taxon>Herpotrichiellaceae</taxon>
        <taxon>Exophiala</taxon>
    </lineage>
</organism>
<evidence type="ECO:0000256" key="9">
    <source>
        <dbReference type="ARBA" id="ARBA00023239"/>
    </source>
</evidence>
<comment type="subcellular location">
    <subcellularLocation>
        <location evidence="2">Cytoplasm</location>
    </subcellularLocation>
</comment>
<proteinExistence type="inferred from homology"/>
<comment type="cofactor">
    <cofactor evidence="1">
        <name>pyridoxal 5'-phosphate</name>
        <dbReference type="ChEBI" id="CHEBI:597326"/>
    </cofactor>
</comment>
<keyword evidence="7" id="KW-0963">Cytoplasm</keyword>
<dbReference type="SUPFAM" id="SSF53686">
    <property type="entry name" value="Tryptophan synthase beta subunit-like PLP-dependent enzymes"/>
    <property type="match status" value="1"/>
</dbReference>
<dbReference type="PROSITE" id="PS00165">
    <property type="entry name" value="DEHYDRATASE_SER_THR"/>
    <property type="match status" value="1"/>
</dbReference>
<evidence type="ECO:0000256" key="1">
    <source>
        <dbReference type="ARBA" id="ARBA00001933"/>
    </source>
</evidence>
<dbReference type="GO" id="GO:0006094">
    <property type="term" value="P:gluconeogenesis"/>
    <property type="evidence" value="ECO:0007669"/>
    <property type="project" value="UniProtKB-KW"/>
</dbReference>
<reference evidence="12 13" key="1">
    <citation type="submission" date="2023-08" db="EMBL/GenBank/DDBJ databases">
        <title>Black Yeasts Isolated from many extreme environments.</title>
        <authorList>
            <person name="Coleine C."/>
            <person name="Stajich J.E."/>
            <person name="Selbmann L."/>
        </authorList>
    </citation>
    <scope>NUCLEOTIDE SEQUENCE [LARGE SCALE GENOMIC DNA]</scope>
    <source>
        <strain evidence="12 13">CCFEE 5792</strain>
    </source>
</reference>
<dbReference type="GeneID" id="89968841"/>
<evidence type="ECO:0000256" key="7">
    <source>
        <dbReference type="ARBA" id="ARBA00022490"/>
    </source>
</evidence>
<evidence type="ECO:0000313" key="12">
    <source>
        <dbReference type="EMBL" id="KAK5064785.1"/>
    </source>
</evidence>
<evidence type="ECO:0000256" key="8">
    <source>
        <dbReference type="ARBA" id="ARBA00022898"/>
    </source>
</evidence>
<dbReference type="FunFam" id="3.40.50.1100:FF:000040">
    <property type="entry name" value="L-serine dehydratase, putative"/>
    <property type="match status" value="1"/>
</dbReference>
<dbReference type="InterPro" id="IPR001926">
    <property type="entry name" value="TrpB-like_PALP"/>
</dbReference>
<dbReference type="GO" id="GO:0003941">
    <property type="term" value="F:L-serine ammonia-lyase activity"/>
    <property type="evidence" value="ECO:0007669"/>
    <property type="project" value="UniProtKB-EC"/>
</dbReference>
<keyword evidence="9" id="KW-0456">Lyase</keyword>
<feature type="domain" description="Tryptophan synthase beta chain-like PALP" evidence="11">
    <location>
        <begin position="13"/>
        <end position="322"/>
    </location>
</feature>
<dbReference type="Proteomes" id="UP001358417">
    <property type="component" value="Unassembled WGS sequence"/>
</dbReference>
<evidence type="ECO:0000256" key="5">
    <source>
        <dbReference type="ARBA" id="ARBA00012093"/>
    </source>
</evidence>
<dbReference type="InterPro" id="IPR000634">
    <property type="entry name" value="Ser/Thr_deHydtase_PyrdxlP-BS"/>
</dbReference>
<name>A0AAV9NV30_9EURO</name>
<keyword evidence="13" id="KW-1185">Reference proteome</keyword>
<evidence type="ECO:0000256" key="2">
    <source>
        <dbReference type="ARBA" id="ARBA00004496"/>
    </source>
</evidence>
<keyword evidence="6" id="KW-0312">Gluconeogenesis</keyword>
<evidence type="ECO:0000256" key="3">
    <source>
        <dbReference type="ARBA" id="ARBA00004742"/>
    </source>
</evidence>
<dbReference type="PANTHER" id="PTHR48078:SF2">
    <property type="entry name" value="CATABOLIC L-SERINE_THREONINE DEHYDRATASE"/>
    <property type="match status" value="1"/>
</dbReference>
<evidence type="ECO:0000256" key="4">
    <source>
        <dbReference type="ARBA" id="ARBA00010869"/>
    </source>
</evidence>
<evidence type="ECO:0000259" key="11">
    <source>
        <dbReference type="Pfam" id="PF00291"/>
    </source>
</evidence>
<comment type="caution">
    <text evidence="12">The sequence shown here is derived from an EMBL/GenBank/DDBJ whole genome shotgun (WGS) entry which is preliminary data.</text>
</comment>
<dbReference type="GO" id="GO:0006567">
    <property type="term" value="P:L-threonine catabolic process"/>
    <property type="evidence" value="ECO:0007669"/>
    <property type="project" value="TreeGrafter"/>
</dbReference>
<dbReference type="AlphaFoldDB" id="A0AAV9NV30"/>
<accession>A0AAV9NV30</accession>
<dbReference type="InterPro" id="IPR036052">
    <property type="entry name" value="TrpB-like_PALP_sf"/>
</dbReference>